<dbReference type="Gene3D" id="3.40.630.30">
    <property type="match status" value="1"/>
</dbReference>
<evidence type="ECO:0000256" key="1">
    <source>
        <dbReference type="ARBA" id="ARBA00022679"/>
    </source>
</evidence>
<dbReference type="PANTHER" id="PTHR43877">
    <property type="entry name" value="AMINOALKYLPHOSPHONATE N-ACETYLTRANSFERASE-RELATED-RELATED"/>
    <property type="match status" value="1"/>
</dbReference>
<dbReference type="InterPro" id="IPR050832">
    <property type="entry name" value="Bact_Acetyltransf"/>
</dbReference>
<dbReference type="InterPro" id="IPR016181">
    <property type="entry name" value="Acyl_CoA_acyltransferase"/>
</dbReference>
<accession>A0A4Q7V829</accession>
<dbReference type="SUPFAM" id="SSF55729">
    <property type="entry name" value="Acyl-CoA N-acyltransferases (Nat)"/>
    <property type="match status" value="1"/>
</dbReference>
<comment type="caution">
    <text evidence="4">The sequence shown here is derived from an EMBL/GenBank/DDBJ whole genome shotgun (WGS) entry which is preliminary data.</text>
</comment>
<dbReference type="Proteomes" id="UP000293671">
    <property type="component" value="Unassembled WGS sequence"/>
</dbReference>
<evidence type="ECO:0000259" key="3">
    <source>
        <dbReference type="PROSITE" id="PS51186"/>
    </source>
</evidence>
<dbReference type="GO" id="GO:0016747">
    <property type="term" value="F:acyltransferase activity, transferring groups other than amino-acyl groups"/>
    <property type="evidence" value="ECO:0007669"/>
    <property type="project" value="InterPro"/>
</dbReference>
<dbReference type="CDD" id="cd04301">
    <property type="entry name" value="NAT_SF"/>
    <property type="match status" value="1"/>
</dbReference>
<dbReference type="AlphaFoldDB" id="A0A4Q7V829"/>
<evidence type="ECO:0000256" key="2">
    <source>
        <dbReference type="ARBA" id="ARBA00023315"/>
    </source>
</evidence>
<dbReference type="EMBL" id="SHKP01000009">
    <property type="protein sequence ID" value="RZT92575.1"/>
    <property type="molecule type" value="Genomic_DNA"/>
</dbReference>
<gene>
    <name evidence="4" type="ORF">EV670_3553</name>
</gene>
<reference evidence="4 5" key="1">
    <citation type="submission" date="2019-02" db="EMBL/GenBank/DDBJ databases">
        <title>Genomic Encyclopedia of Type Strains, Phase IV (KMG-IV): sequencing the most valuable type-strain genomes for metagenomic binning, comparative biology and taxonomic classification.</title>
        <authorList>
            <person name="Goeker M."/>
        </authorList>
    </citation>
    <scope>NUCLEOTIDE SEQUENCE [LARGE SCALE GENOMIC DNA]</scope>
    <source>
        <strain evidence="4 5">DSM 19570</strain>
    </source>
</reference>
<evidence type="ECO:0000313" key="4">
    <source>
        <dbReference type="EMBL" id="RZT92575.1"/>
    </source>
</evidence>
<keyword evidence="2 4" id="KW-0012">Acyltransferase</keyword>
<dbReference type="OrthoDB" id="8595358at2"/>
<keyword evidence="5" id="KW-1185">Reference proteome</keyword>
<dbReference type="PROSITE" id="PS51186">
    <property type="entry name" value="GNAT"/>
    <property type="match status" value="1"/>
</dbReference>
<evidence type="ECO:0000313" key="5">
    <source>
        <dbReference type="Proteomes" id="UP000293671"/>
    </source>
</evidence>
<name>A0A4Q7V829_9BURK</name>
<proteinExistence type="predicted"/>
<dbReference type="RefSeq" id="WP_130434638.1">
    <property type="nucleotide sequence ID" value="NZ_SHKP01000009.1"/>
</dbReference>
<sequence>MLIEPATSEDCHAIAEAHVESWQHAYKTLLPAPYLASLSVAEREAMWRRLHERQPSHLLVARSAGQVVGFVAFGASRDEVAPSDRAEVWAIYVRPAFWSVGAGRLLWLAALQQALAEGYKTVSLWVIAGNERAIRFYERAGFVAEPQSRKQFELGGATLEEVRYVLTPAV</sequence>
<feature type="domain" description="N-acetyltransferase" evidence="3">
    <location>
        <begin position="1"/>
        <end position="165"/>
    </location>
</feature>
<organism evidence="4 5">
    <name type="scientific">Rivibacter subsaxonicus</name>
    <dbReference type="NCBI Taxonomy" id="457575"/>
    <lineage>
        <taxon>Bacteria</taxon>
        <taxon>Pseudomonadati</taxon>
        <taxon>Pseudomonadota</taxon>
        <taxon>Betaproteobacteria</taxon>
        <taxon>Burkholderiales</taxon>
        <taxon>Rivibacter</taxon>
    </lineage>
</organism>
<dbReference type="Pfam" id="PF00583">
    <property type="entry name" value="Acetyltransf_1"/>
    <property type="match status" value="1"/>
</dbReference>
<dbReference type="InterPro" id="IPR000182">
    <property type="entry name" value="GNAT_dom"/>
</dbReference>
<keyword evidence="1 4" id="KW-0808">Transferase</keyword>
<protein>
    <submittedName>
        <fullName evidence="4">L-amino acid N-acyltransferase YncA</fullName>
    </submittedName>
</protein>